<protein>
    <submittedName>
        <fullName evidence="2">Expressed protein</fullName>
    </submittedName>
</protein>
<accession>A0AAV0AUW2</accession>
<reference evidence="2" key="1">
    <citation type="submission" date="2022-06" db="EMBL/GenBank/DDBJ databases">
        <authorList>
            <consortium name="SYNGENTA / RWTH Aachen University"/>
        </authorList>
    </citation>
    <scope>NUCLEOTIDE SEQUENCE</scope>
</reference>
<evidence type="ECO:0000313" key="3">
    <source>
        <dbReference type="Proteomes" id="UP001153365"/>
    </source>
</evidence>
<dbReference type="AlphaFoldDB" id="A0AAV0AUW2"/>
<dbReference type="Proteomes" id="UP001153365">
    <property type="component" value="Unassembled WGS sequence"/>
</dbReference>
<organism evidence="2 3">
    <name type="scientific">Phakopsora pachyrhizi</name>
    <name type="common">Asian soybean rust disease fungus</name>
    <dbReference type="NCBI Taxonomy" id="170000"/>
    <lineage>
        <taxon>Eukaryota</taxon>
        <taxon>Fungi</taxon>
        <taxon>Dikarya</taxon>
        <taxon>Basidiomycota</taxon>
        <taxon>Pucciniomycotina</taxon>
        <taxon>Pucciniomycetes</taxon>
        <taxon>Pucciniales</taxon>
        <taxon>Phakopsoraceae</taxon>
        <taxon>Phakopsora</taxon>
    </lineage>
</organism>
<feature type="compositionally biased region" description="Polar residues" evidence="1">
    <location>
        <begin position="146"/>
        <end position="155"/>
    </location>
</feature>
<evidence type="ECO:0000256" key="1">
    <source>
        <dbReference type="SAM" id="MobiDB-lite"/>
    </source>
</evidence>
<evidence type="ECO:0000313" key="2">
    <source>
        <dbReference type="EMBL" id="CAH7671884.1"/>
    </source>
</evidence>
<sequence>MPLQSTSSINRLECKVDKPITISPRRKSFFISSNLNNHHQRHSSINSTSHPEVIKHPKETLRFGSFLLRGICSRRVEDVKMNRIDKTRSGRRRRSHRRPFIFKSSPLAEGNGVGRLTSFSSSPSPPSSTSTSSSLSPPSPYKQRPFTHSQRNQPYGRSGDRSQLKPDSLDPIFPTHPHNQSFYISRFSTLSSPSSPFPQFNHQFFLNSSVAFSQSMFEPLSKDALNNHCHQTSNLSPWANQPQISRLRSNPTKLLNYSGSQNQGSKDYQTWEISLPKCSLPILGASLA</sequence>
<keyword evidence="3" id="KW-1185">Reference proteome</keyword>
<feature type="region of interest" description="Disordered" evidence="1">
    <location>
        <begin position="83"/>
        <end position="175"/>
    </location>
</feature>
<comment type="caution">
    <text evidence="2">The sequence shown here is derived from an EMBL/GenBank/DDBJ whole genome shotgun (WGS) entry which is preliminary data.</text>
</comment>
<dbReference type="EMBL" id="CALTRL010001281">
    <property type="protein sequence ID" value="CAH7671884.1"/>
    <property type="molecule type" value="Genomic_DNA"/>
</dbReference>
<feature type="compositionally biased region" description="Low complexity" evidence="1">
    <location>
        <begin position="117"/>
        <end position="136"/>
    </location>
</feature>
<gene>
    <name evidence="2" type="ORF">PPACK8108_LOCUS6722</name>
</gene>
<proteinExistence type="predicted"/>
<feature type="compositionally biased region" description="Basic residues" evidence="1">
    <location>
        <begin position="89"/>
        <end position="100"/>
    </location>
</feature>
<feature type="compositionally biased region" description="Basic and acidic residues" evidence="1">
    <location>
        <begin position="158"/>
        <end position="168"/>
    </location>
</feature>
<name>A0AAV0AUW2_PHAPC</name>